<evidence type="ECO:0000313" key="2">
    <source>
        <dbReference type="Proteomes" id="UP000023152"/>
    </source>
</evidence>
<protein>
    <submittedName>
        <fullName evidence="1">Fibronectin type III domain protein</fullName>
    </submittedName>
</protein>
<dbReference type="OrthoDB" id="6020543at2759"/>
<dbReference type="Gene3D" id="3.40.50.1820">
    <property type="entry name" value="alpha/beta hydrolase"/>
    <property type="match status" value="1"/>
</dbReference>
<name>X6MXG2_RETFI</name>
<comment type="caution">
    <text evidence="1">The sequence shown here is derived from an EMBL/GenBank/DDBJ whole genome shotgun (WGS) entry which is preliminary data.</text>
</comment>
<dbReference type="InterPro" id="IPR029058">
    <property type="entry name" value="AB_hydrolase_fold"/>
</dbReference>
<keyword evidence="2" id="KW-1185">Reference proteome</keyword>
<evidence type="ECO:0000313" key="1">
    <source>
        <dbReference type="EMBL" id="ETO18715.1"/>
    </source>
</evidence>
<dbReference type="OMA" id="YMAGQFQ"/>
<feature type="non-terminal residue" evidence="1">
    <location>
        <position position="1"/>
    </location>
</feature>
<sequence>AGGPYYCAEDEYIEAVDACTQLPSEIDVDKLVQTTKQFATSGDIDATSNIATMRVYLYSGTKDTVVQSGCVKKGQEYFAEFAQESSQVYFQNNISSEHAMITDFYGNKCSDLAEPYINNCGYDLAGAILEFILNTKLNSPVNSNQVPLSTFFCRLIYNNLIQISQDQFTPNKEAPKSISMEVKPVHEFWKREEKKNVIMRNRDIAFVYVPTGCSINPLPSNCILHVVFHGCEQYIQASYNGKQFNDTYARNAGYNEWAETNKIVLLYPQAAADDAKGNPDGCWDWWGYNGKNYAWKSGDQITTVANMVSYIFGN</sequence>
<dbReference type="Proteomes" id="UP000023152">
    <property type="component" value="Unassembled WGS sequence"/>
</dbReference>
<reference evidence="1 2" key="1">
    <citation type="journal article" date="2013" name="Curr. Biol.">
        <title>The Genome of the Foraminiferan Reticulomyxa filosa.</title>
        <authorList>
            <person name="Glockner G."/>
            <person name="Hulsmann N."/>
            <person name="Schleicher M."/>
            <person name="Noegel A.A."/>
            <person name="Eichinger L."/>
            <person name="Gallinger C."/>
            <person name="Pawlowski J."/>
            <person name="Sierra R."/>
            <person name="Euteneuer U."/>
            <person name="Pillet L."/>
            <person name="Moustafa A."/>
            <person name="Platzer M."/>
            <person name="Groth M."/>
            <person name="Szafranski K."/>
            <person name="Schliwa M."/>
        </authorList>
    </citation>
    <scope>NUCLEOTIDE SEQUENCE [LARGE SCALE GENOMIC DNA]</scope>
</reference>
<dbReference type="PANTHER" id="PTHR42972:SF8">
    <property type="entry name" value="POLYHYDROXYBUTYRATE DEPOLYMERASE"/>
    <property type="match status" value="1"/>
</dbReference>
<proteinExistence type="predicted"/>
<organism evidence="1 2">
    <name type="scientific">Reticulomyxa filosa</name>
    <dbReference type="NCBI Taxonomy" id="46433"/>
    <lineage>
        <taxon>Eukaryota</taxon>
        <taxon>Sar</taxon>
        <taxon>Rhizaria</taxon>
        <taxon>Retaria</taxon>
        <taxon>Foraminifera</taxon>
        <taxon>Monothalamids</taxon>
        <taxon>Reticulomyxidae</taxon>
        <taxon>Reticulomyxa</taxon>
    </lineage>
</organism>
<gene>
    <name evidence="1" type="ORF">RFI_18544</name>
</gene>
<dbReference type="AlphaFoldDB" id="X6MXG2"/>
<dbReference type="SUPFAM" id="SSF53474">
    <property type="entry name" value="alpha/beta-Hydrolases"/>
    <property type="match status" value="1"/>
</dbReference>
<accession>X6MXG2</accession>
<dbReference type="PANTHER" id="PTHR42972">
    <property type="entry name" value="TOL-PAL SYSTEM PROTEIN TOLB"/>
    <property type="match status" value="1"/>
</dbReference>
<dbReference type="EMBL" id="ASPP01014520">
    <property type="protein sequence ID" value="ETO18715.1"/>
    <property type="molecule type" value="Genomic_DNA"/>
</dbReference>